<sequence length="145" mass="16364">MIPQRVSLVTIGAWNLPELRSFYLRLGWTETEWSNDEYCVFLTAGGMLSIWPIEEMMKGIDLPKPAGPQYFRGVTLSINTDYAEQVDKVIELARQAGAVIVHEPNNAFWGGRTGGFLDPENNYWEVAFNPKSEFDERGAMIAMNG</sequence>
<dbReference type="OrthoDB" id="9796521at2"/>
<dbReference type="Proteomes" id="UP000246635">
    <property type="component" value="Unassembled WGS sequence"/>
</dbReference>
<organism evidence="2 3">
    <name type="scientific">Paenibacillus cellulosilyticus</name>
    <dbReference type="NCBI Taxonomy" id="375489"/>
    <lineage>
        <taxon>Bacteria</taxon>
        <taxon>Bacillati</taxon>
        <taxon>Bacillota</taxon>
        <taxon>Bacilli</taxon>
        <taxon>Bacillales</taxon>
        <taxon>Paenibacillaceae</taxon>
        <taxon>Paenibacillus</taxon>
    </lineage>
</organism>
<accession>A0A2V2YLQ7</accession>
<dbReference type="RefSeq" id="WP_110046731.1">
    <property type="nucleotide sequence ID" value="NZ_CP054612.1"/>
</dbReference>
<feature type="domain" description="Glyoxalase/fosfomycin resistance/dioxygenase" evidence="1">
    <location>
        <begin position="15"/>
        <end position="126"/>
    </location>
</feature>
<protein>
    <recommendedName>
        <fullName evidence="1">Glyoxalase/fosfomycin resistance/dioxygenase domain-containing protein</fullName>
    </recommendedName>
</protein>
<dbReference type="Gene3D" id="3.10.180.10">
    <property type="entry name" value="2,3-Dihydroxybiphenyl 1,2-Dioxygenase, domain 1"/>
    <property type="match status" value="1"/>
</dbReference>
<evidence type="ECO:0000313" key="3">
    <source>
        <dbReference type="Proteomes" id="UP000246635"/>
    </source>
</evidence>
<evidence type="ECO:0000313" key="2">
    <source>
        <dbReference type="EMBL" id="PWV94506.1"/>
    </source>
</evidence>
<name>A0A2V2YLQ7_9BACL</name>
<dbReference type="InterPro" id="IPR029068">
    <property type="entry name" value="Glyas_Bleomycin-R_OHBP_Dase"/>
</dbReference>
<dbReference type="InterPro" id="IPR004360">
    <property type="entry name" value="Glyas_Fos-R_dOase_dom"/>
</dbReference>
<comment type="caution">
    <text evidence="2">The sequence shown here is derived from an EMBL/GenBank/DDBJ whole genome shotgun (WGS) entry which is preliminary data.</text>
</comment>
<evidence type="ECO:0000259" key="1">
    <source>
        <dbReference type="Pfam" id="PF00903"/>
    </source>
</evidence>
<dbReference type="AlphaFoldDB" id="A0A2V2YLQ7"/>
<dbReference type="PANTHER" id="PTHR36503">
    <property type="entry name" value="BLR2520 PROTEIN"/>
    <property type="match status" value="1"/>
</dbReference>
<proteinExistence type="predicted"/>
<gene>
    <name evidence="2" type="ORF">DFQ01_13071</name>
</gene>
<dbReference type="EMBL" id="QGTQ01000030">
    <property type="protein sequence ID" value="PWV94506.1"/>
    <property type="molecule type" value="Genomic_DNA"/>
</dbReference>
<dbReference type="PANTHER" id="PTHR36503:SF1">
    <property type="entry name" value="BLR2520 PROTEIN"/>
    <property type="match status" value="1"/>
</dbReference>
<dbReference type="Pfam" id="PF00903">
    <property type="entry name" value="Glyoxalase"/>
    <property type="match status" value="1"/>
</dbReference>
<dbReference type="SUPFAM" id="SSF54593">
    <property type="entry name" value="Glyoxalase/Bleomycin resistance protein/Dihydroxybiphenyl dioxygenase"/>
    <property type="match status" value="1"/>
</dbReference>
<reference evidence="2 3" key="1">
    <citation type="submission" date="2018-05" db="EMBL/GenBank/DDBJ databases">
        <title>Genomic Encyclopedia of Type Strains, Phase III (KMG-III): the genomes of soil and plant-associated and newly described type strains.</title>
        <authorList>
            <person name="Whitman W."/>
        </authorList>
    </citation>
    <scope>NUCLEOTIDE SEQUENCE [LARGE SCALE GENOMIC DNA]</scope>
    <source>
        <strain evidence="2 3">CECT 5696</strain>
    </source>
</reference>
<keyword evidence="3" id="KW-1185">Reference proteome</keyword>